<dbReference type="RefSeq" id="WP_278006768.1">
    <property type="nucleotide sequence ID" value="NZ_JARSBN010000022.1"/>
</dbReference>
<evidence type="ECO:0000313" key="1">
    <source>
        <dbReference type="EMBL" id="MDG4717348.1"/>
    </source>
</evidence>
<reference evidence="1 2" key="1">
    <citation type="submission" date="2023-03" db="EMBL/GenBank/DDBJ databases">
        <title>Strain YYF002 represents a novel species in the genus Winogradskyella isolated from seawater.</title>
        <authorList>
            <person name="Fu Z.-Y."/>
        </authorList>
    </citation>
    <scope>NUCLEOTIDE SEQUENCE [LARGE SCALE GENOMIC DNA]</scope>
    <source>
        <strain evidence="1 2">YYF002</strain>
    </source>
</reference>
<gene>
    <name evidence="1" type="ORF">P7122_15800</name>
</gene>
<name>A0ABT6G5S7_9FLAO</name>
<protein>
    <submittedName>
        <fullName evidence="1">Uncharacterized protein</fullName>
    </submittedName>
</protein>
<keyword evidence="2" id="KW-1185">Reference proteome</keyword>
<dbReference type="Proteomes" id="UP001529085">
    <property type="component" value="Unassembled WGS sequence"/>
</dbReference>
<organism evidence="1 2">
    <name type="scientific">Winogradskyella marincola</name>
    <dbReference type="NCBI Taxonomy" id="3037795"/>
    <lineage>
        <taxon>Bacteria</taxon>
        <taxon>Pseudomonadati</taxon>
        <taxon>Bacteroidota</taxon>
        <taxon>Flavobacteriia</taxon>
        <taxon>Flavobacteriales</taxon>
        <taxon>Flavobacteriaceae</taxon>
        <taxon>Winogradskyella</taxon>
    </lineage>
</organism>
<comment type="caution">
    <text evidence="1">The sequence shown here is derived from an EMBL/GenBank/DDBJ whole genome shotgun (WGS) entry which is preliminary data.</text>
</comment>
<proteinExistence type="predicted"/>
<evidence type="ECO:0000313" key="2">
    <source>
        <dbReference type="Proteomes" id="UP001529085"/>
    </source>
</evidence>
<dbReference type="EMBL" id="JARSBN010000022">
    <property type="protein sequence ID" value="MDG4717348.1"/>
    <property type="molecule type" value="Genomic_DNA"/>
</dbReference>
<sequence length="127" mass="14989">MDKIKLETESYLISGKENERFFPFLELEFNQNVIYENDIPKYYLSFSDDLKNAHGIGNWIMADLEKNGHNLRDLIIELGKKLNLKWDIFSSNVGNQIEDSYQTEEVELEILTDKTIEKIKTTPQQWL</sequence>
<accession>A0ABT6G5S7</accession>